<feature type="domain" description="Helicase ATP-binding" evidence="14">
    <location>
        <begin position="297"/>
        <end position="576"/>
    </location>
</feature>
<dbReference type="Pfam" id="PF00929">
    <property type="entry name" value="RNase_T"/>
    <property type="match status" value="1"/>
</dbReference>
<proteinExistence type="inferred from homology"/>
<dbReference type="NCBIfam" id="TIGR00614">
    <property type="entry name" value="recQ_fam"/>
    <property type="match status" value="1"/>
</dbReference>
<keyword evidence="8" id="KW-0413">Isomerase</keyword>
<dbReference type="InterPro" id="IPR036388">
    <property type="entry name" value="WH-like_DNA-bd_sf"/>
</dbReference>
<comment type="caution">
    <text evidence="16">The sequence shown here is derived from an EMBL/GenBank/DDBJ whole genome shotgun (WGS) entry which is preliminary data.</text>
</comment>
<dbReference type="InterPro" id="IPR012337">
    <property type="entry name" value="RNaseH-like_sf"/>
</dbReference>
<dbReference type="PROSITE" id="PS51193">
    <property type="entry name" value="HELICASE_ATP_BIND_2"/>
    <property type="match status" value="1"/>
</dbReference>
<dbReference type="Pfam" id="PF13307">
    <property type="entry name" value="Helicase_C_2"/>
    <property type="match status" value="1"/>
</dbReference>
<dbReference type="InterPro" id="IPR004589">
    <property type="entry name" value="DNA_helicase_ATP-dep_RecQ"/>
</dbReference>
<evidence type="ECO:0000256" key="9">
    <source>
        <dbReference type="ARBA" id="ARBA00034617"/>
    </source>
</evidence>
<dbReference type="Pfam" id="PF00271">
    <property type="entry name" value="Helicase_C"/>
    <property type="match status" value="1"/>
</dbReference>
<dbReference type="SUPFAM" id="SSF52540">
    <property type="entry name" value="P-loop containing nucleoside triphosphate hydrolases"/>
    <property type="match status" value="2"/>
</dbReference>
<dbReference type="EC" id="5.6.2.4" evidence="10"/>
<evidence type="ECO:0000256" key="1">
    <source>
        <dbReference type="ARBA" id="ARBA00005446"/>
    </source>
</evidence>
<dbReference type="InterPro" id="IPR014001">
    <property type="entry name" value="Helicase_ATP-bd"/>
</dbReference>
<dbReference type="SMART" id="SM00491">
    <property type="entry name" value="HELICc2"/>
    <property type="match status" value="1"/>
</dbReference>
<evidence type="ECO:0000259" key="13">
    <source>
        <dbReference type="PROSITE" id="PS51192"/>
    </source>
</evidence>
<dbReference type="RefSeq" id="WP_189002840.1">
    <property type="nucleotide sequence ID" value="NZ_BMOD01000007.1"/>
</dbReference>
<feature type="domain" description="Helicase C-terminal" evidence="15">
    <location>
        <begin position="1312"/>
        <end position="1465"/>
    </location>
</feature>
<dbReference type="InterPro" id="IPR014013">
    <property type="entry name" value="Helic_SF1/SF2_ATP-bd_DinG/Rad3"/>
</dbReference>
<organism evidence="16 17">
    <name type="scientific">Deinococcus roseus</name>
    <dbReference type="NCBI Taxonomy" id="392414"/>
    <lineage>
        <taxon>Bacteria</taxon>
        <taxon>Thermotogati</taxon>
        <taxon>Deinococcota</taxon>
        <taxon>Deinococci</taxon>
        <taxon>Deinococcales</taxon>
        <taxon>Deinococcaceae</taxon>
        <taxon>Deinococcus</taxon>
    </lineage>
</organism>
<dbReference type="EMBL" id="BMOD01000007">
    <property type="protein sequence ID" value="GGJ36379.1"/>
    <property type="molecule type" value="Genomic_DNA"/>
</dbReference>
<dbReference type="PROSITE" id="PS51192">
    <property type="entry name" value="HELICASE_ATP_BIND_1"/>
    <property type="match status" value="1"/>
</dbReference>
<comment type="catalytic activity">
    <reaction evidence="9">
        <text>Couples ATP hydrolysis with the unwinding of duplex DNA by translocating in the 3'-5' direction.</text>
        <dbReference type="EC" id="5.6.2.4"/>
    </reaction>
</comment>
<comment type="similarity">
    <text evidence="1">Belongs to the helicase family. RecQ subfamily.</text>
</comment>
<keyword evidence="17" id="KW-1185">Reference proteome</keyword>
<dbReference type="Pfam" id="PF00270">
    <property type="entry name" value="DEAD"/>
    <property type="match status" value="2"/>
</dbReference>
<feature type="domain" description="Helicase ATP-binding" evidence="13">
    <location>
        <begin position="1117"/>
        <end position="1287"/>
    </location>
</feature>
<dbReference type="Gene3D" id="3.40.50.300">
    <property type="entry name" value="P-loop containing nucleotide triphosphate hydrolases"/>
    <property type="match status" value="4"/>
</dbReference>
<evidence type="ECO:0000256" key="2">
    <source>
        <dbReference type="ARBA" id="ARBA00022723"/>
    </source>
</evidence>
<reference evidence="17" key="1">
    <citation type="journal article" date="2019" name="Int. J. Syst. Evol. Microbiol.">
        <title>The Global Catalogue of Microorganisms (GCM) 10K type strain sequencing project: providing services to taxonomists for standard genome sequencing and annotation.</title>
        <authorList>
            <consortium name="The Broad Institute Genomics Platform"/>
            <consortium name="The Broad Institute Genome Sequencing Center for Infectious Disease"/>
            <person name="Wu L."/>
            <person name="Ma J."/>
        </authorList>
    </citation>
    <scope>NUCLEOTIDE SEQUENCE [LARGE SCALE GENOMIC DNA]</scope>
    <source>
        <strain evidence="17">JCM 14370</strain>
    </source>
</reference>
<keyword evidence="3" id="KW-0547">Nucleotide-binding</keyword>
<keyword evidence="4" id="KW-0378">Hydrolase</keyword>
<evidence type="ECO:0000256" key="11">
    <source>
        <dbReference type="ARBA" id="ARBA00044535"/>
    </source>
</evidence>
<dbReference type="CDD" id="cd06127">
    <property type="entry name" value="DEDDh"/>
    <property type="match status" value="1"/>
</dbReference>
<dbReference type="InterPro" id="IPR011545">
    <property type="entry name" value="DEAD/DEAH_box_helicase_dom"/>
</dbReference>
<dbReference type="InterPro" id="IPR006555">
    <property type="entry name" value="ATP-dep_Helicase_C"/>
</dbReference>
<dbReference type="Pfam" id="PF16124">
    <property type="entry name" value="RecQ_Zn_bind"/>
    <property type="match status" value="1"/>
</dbReference>
<keyword evidence="2" id="KW-0479">Metal-binding</keyword>
<dbReference type="SUPFAM" id="SSF53098">
    <property type="entry name" value="Ribonuclease H-like"/>
    <property type="match status" value="1"/>
</dbReference>
<dbReference type="InterPro" id="IPR027417">
    <property type="entry name" value="P-loop_NTPase"/>
</dbReference>
<dbReference type="Gene3D" id="1.10.10.10">
    <property type="entry name" value="Winged helix-like DNA-binding domain superfamily/Winged helix DNA-binding domain"/>
    <property type="match status" value="1"/>
</dbReference>
<dbReference type="SMART" id="SM00487">
    <property type="entry name" value="DEXDc"/>
    <property type="match status" value="2"/>
</dbReference>
<dbReference type="InterPro" id="IPR013520">
    <property type="entry name" value="Ribonucl_H"/>
</dbReference>
<evidence type="ECO:0000256" key="12">
    <source>
        <dbReference type="ARBA" id="ARBA00044550"/>
    </source>
</evidence>
<keyword evidence="5" id="KW-0347">Helicase</keyword>
<dbReference type="Gene3D" id="3.30.420.10">
    <property type="entry name" value="Ribonuclease H-like superfamily/Ribonuclease H"/>
    <property type="match status" value="1"/>
</dbReference>
<evidence type="ECO:0000256" key="4">
    <source>
        <dbReference type="ARBA" id="ARBA00022801"/>
    </source>
</evidence>
<protein>
    <recommendedName>
        <fullName evidence="11">ATP-dependent DNA helicase RecQ</fullName>
        <ecNumber evidence="10">5.6.2.4</ecNumber>
    </recommendedName>
    <alternativeName>
        <fullName evidence="12">DNA 3'-5' helicase RecQ</fullName>
    </alternativeName>
</protein>
<evidence type="ECO:0000256" key="7">
    <source>
        <dbReference type="ARBA" id="ARBA00023125"/>
    </source>
</evidence>
<evidence type="ECO:0000313" key="16">
    <source>
        <dbReference type="EMBL" id="GGJ36379.1"/>
    </source>
</evidence>
<dbReference type="CDD" id="cd17920">
    <property type="entry name" value="DEXHc_RecQ"/>
    <property type="match status" value="1"/>
</dbReference>
<keyword evidence="6" id="KW-0067">ATP-binding</keyword>
<dbReference type="SMART" id="SM00479">
    <property type="entry name" value="EXOIII"/>
    <property type="match status" value="1"/>
</dbReference>
<evidence type="ECO:0000256" key="8">
    <source>
        <dbReference type="ARBA" id="ARBA00023235"/>
    </source>
</evidence>
<dbReference type="PANTHER" id="PTHR13710:SF105">
    <property type="entry name" value="ATP-DEPENDENT DNA HELICASE Q1"/>
    <property type="match status" value="1"/>
</dbReference>
<accession>A0ABQ2CZL7</accession>
<dbReference type="InterPro" id="IPR032284">
    <property type="entry name" value="RecQ_Zn-bd"/>
</dbReference>
<evidence type="ECO:0000313" key="17">
    <source>
        <dbReference type="Proteomes" id="UP000632222"/>
    </source>
</evidence>
<name>A0ABQ2CZL7_9DEIO</name>
<evidence type="ECO:0000259" key="15">
    <source>
        <dbReference type="PROSITE" id="PS51194"/>
    </source>
</evidence>
<sequence>MLPVVNKITEHLRLHGPQAISVLAKHLNIHLETVQGALTRSGGQLRLEGEKVVLVTPGEVVENLPAGVMDRFVVLDLETTDTDPESAEILEVAALKVQGMQVVGRYQAFVKRSHVPRHITELTGITPEDVQQGKELPQVMRELQAFLGDLPVVGHNLLAYDWRVLDRHCQQVMLPLKPTLKVDTLLFAGWVMSTLAEPPEVHQLGSLYTRLTGIVVDGLHRAEEDCKVTLEVLRELLDLVRTLPEKSLQVLGQLPLPELRFLLPHQGVPVKVFLKNAEDLLKRQAHVKMVEGTGNRPLSLDRLLTEPRPGQVKMAHQVEQALVSQHARAVIEAPTGTGKTRAYLFPALTASIKTTGLGPVYISTFTRQLQDQVLEEAKRIQHDFKFRLLVLKGVKNYFCPLQLSDLLSLSEDSEGNLDLSEQQARAVALLLLHTDKGEFSDIPENPVTRTAGFALIRERCQVNALRCRTDCPFHDRCAYFPLHKGEKGANVVVVNHTLLLQRQSVLSPDPQEANQLPIRRVVVDEAHEFTEAAQSALKRSFSLSSLRGLLQKLWRESVRRLPASRRSEISQALVALLEPYRQHGNLGSVYLELKRQKDSNPLEPQHLDEVLGRELASMASPPEALITAYHQLRSTFMNRSGLLSAIQTEAVFQKNTLLLRHATNVSLLIGRFSAEMDQVIERAKRFALQYGRGQAGFGFQASVDEVTRKTEEYRTLEVGFRRLQQLLDRFVKLIGDLHPAKNRQDEWLYVLSQFKVMQQTLAGLLEYQPSDEVYAVGFSDEHVELWSTPLWVRSRLHTLWDLLPVLVFTSATLRIPGVGPALRGKGDVEDFGLFEEDLALGEAQYTVLQPVLPYHLSHVLFANHLPLYKKKIFPDLVGQEIRQFAPQLPGGSLHIFTANTRLRRAAQKQDPNWVWSSQQMGADVLVKRLRKTRQGHGLGSAGFIQGVDVPGLSMVSLDRTPFPIPDIILEKQRQAMTDFGEYWERVYLPRGIIKFVQAYGRLIRQHDRMDQGAFVLWDRRLATASYQSRFLGALPVPSERVHRPKNRGLFYEALGGIFGKPFEAGELISPKMQYLERLRADLRALDQDQWKEVLLDAVSFLFEIESPSWRDLQLEGILQALHGDDVMVLLPTGGGKSLIFQLPALVAEGYTVVVSPLVALIQDQVQKLEELGLPVAGLWGGLSRAEQSVVLSEVENGNVKLLYVSPERINRSVELQHLLKSLPPERVVFDEAHCLLEWGHDFRPDYQKVTVRLAELGLRPALSAFTATLPVRKHSELISALGLKLQASGVLTRPIDRPNLHLMVQTVTKKDKLQQVVDVVNGCSQNPQLRGKRMIIYCGSRASTEQIASLLKALGFNAEAYHAGLSPHLRQDLVERFLNHEISVMVATNAFGMGIDAPDVHLVLHCDAPLSLEAYVQEVGRAGRDPALQAFAVTLRSNDSKRARKLIERSYPTADQVRHILETISKLTYPTERELSEQGEIETQNLPTVLHLLEEAGIIEYQHVPGWHRIFPLYGVPLPRDQELKTLMEAQKEQGVHLSRQFFQEATRVQDRLFEYSRQGLLGVTASIPALKITIRKWDLSAYERLRTQRIQSKLERFHDFERYLDSPVCRNQMLSSYFEGRVTEPCGHCDHCKTVVALPWALSDRKRQVDLSQLWDPRREILSLMLEWDKQKMQRGQGKVIGLLMGREGSQDSKTGSFKPYSAEELSSPHFARLKFVDEKKVRQALEDLLSERHVEKVTLESGFDVLKLTDRGREHIRQYRR</sequence>
<keyword evidence="7" id="KW-0238">DNA-binding</keyword>
<dbReference type="InterPro" id="IPR001650">
    <property type="entry name" value="Helicase_C-like"/>
</dbReference>
<dbReference type="Proteomes" id="UP000632222">
    <property type="component" value="Unassembled WGS sequence"/>
</dbReference>
<dbReference type="PANTHER" id="PTHR13710">
    <property type="entry name" value="DNA HELICASE RECQ FAMILY MEMBER"/>
    <property type="match status" value="1"/>
</dbReference>
<evidence type="ECO:0000259" key="14">
    <source>
        <dbReference type="PROSITE" id="PS51193"/>
    </source>
</evidence>
<evidence type="ECO:0000256" key="6">
    <source>
        <dbReference type="ARBA" id="ARBA00022840"/>
    </source>
</evidence>
<evidence type="ECO:0000256" key="3">
    <source>
        <dbReference type="ARBA" id="ARBA00022741"/>
    </source>
</evidence>
<evidence type="ECO:0000256" key="10">
    <source>
        <dbReference type="ARBA" id="ARBA00034808"/>
    </source>
</evidence>
<dbReference type="SMART" id="SM00490">
    <property type="entry name" value="HELICc"/>
    <property type="match status" value="1"/>
</dbReference>
<dbReference type="InterPro" id="IPR036397">
    <property type="entry name" value="RNaseH_sf"/>
</dbReference>
<evidence type="ECO:0000256" key="5">
    <source>
        <dbReference type="ARBA" id="ARBA00022806"/>
    </source>
</evidence>
<dbReference type="PROSITE" id="PS51194">
    <property type="entry name" value="HELICASE_CTER"/>
    <property type="match status" value="1"/>
</dbReference>
<gene>
    <name evidence="16" type="ORF">GCM10008938_23090</name>
</gene>